<dbReference type="AlphaFoldDB" id="A0A6J6IY68"/>
<evidence type="ECO:0000313" key="1">
    <source>
        <dbReference type="EMBL" id="CAB4629385.1"/>
    </source>
</evidence>
<name>A0A6J6IY68_9ZZZZ</name>
<sequence length="71" mass="7759">MQQPAIALGDGLVDDLSEQQCWSKTQQCLNHDDDDERGDRPSVWVGIGKYPANSAATERLTGDRIAIAGHH</sequence>
<dbReference type="EMBL" id="CAEZVK010000051">
    <property type="protein sequence ID" value="CAB4629385.1"/>
    <property type="molecule type" value="Genomic_DNA"/>
</dbReference>
<organism evidence="1">
    <name type="scientific">freshwater metagenome</name>
    <dbReference type="NCBI Taxonomy" id="449393"/>
    <lineage>
        <taxon>unclassified sequences</taxon>
        <taxon>metagenomes</taxon>
        <taxon>ecological metagenomes</taxon>
    </lineage>
</organism>
<proteinExistence type="predicted"/>
<accession>A0A6J6IY68</accession>
<gene>
    <name evidence="1" type="ORF">UFOPK2000_00613</name>
</gene>
<reference evidence="1" key="1">
    <citation type="submission" date="2020-05" db="EMBL/GenBank/DDBJ databases">
        <authorList>
            <person name="Chiriac C."/>
            <person name="Salcher M."/>
            <person name="Ghai R."/>
            <person name="Kavagutti S V."/>
        </authorList>
    </citation>
    <scope>NUCLEOTIDE SEQUENCE</scope>
</reference>
<protein>
    <submittedName>
        <fullName evidence="1">Unannotated protein</fullName>
    </submittedName>
</protein>